<reference evidence="1 2" key="1">
    <citation type="submission" date="2019-03" db="EMBL/GenBank/DDBJ databases">
        <title>The genome sequence of a newly discovered highly antifungal drug resistant Aspergillus species, Aspergillus tanneri NIH 1004.</title>
        <authorList>
            <person name="Mounaud S."/>
            <person name="Singh I."/>
            <person name="Joardar V."/>
            <person name="Pakala S."/>
            <person name="Pakala S."/>
            <person name="Venepally P."/>
            <person name="Hoover J."/>
            <person name="Nierman W."/>
            <person name="Chung J."/>
            <person name="Losada L."/>
        </authorList>
    </citation>
    <scope>NUCLEOTIDE SEQUENCE [LARGE SCALE GENOMIC DNA]</scope>
    <source>
        <strain evidence="1 2">NIH1004</strain>
    </source>
</reference>
<accession>A0A4S3JAK4</accession>
<evidence type="ECO:0000313" key="1">
    <source>
        <dbReference type="EMBL" id="THC91308.1"/>
    </source>
</evidence>
<gene>
    <name evidence="1" type="ORF">EYZ11_009232</name>
</gene>
<comment type="caution">
    <text evidence="1">The sequence shown here is derived from an EMBL/GenBank/DDBJ whole genome shotgun (WGS) entry which is preliminary data.</text>
</comment>
<keyword evidence="2" id="KW-1185">Reference proteome</keyword>
<dbReference type="Proteomes" id="UP000308092">
    <property type="component" value="Unassembled WGS sequence"/>
</dbReference>
<protein>
    <recommendedName>
        <fullName evidence="3">Ku70/Ku80 N-terminal alpha/beta domain-containing protein</fullName>
    </recommendedName>
</protein>
<dbReference type="AlphaFoldDB" id="A0A4S3JAK4"/>
<dbReference type="EMBL" id="SOSA01000428">
    <property type="protein sequence ID" value="THC91308.1"/>
    <property type="molecule type" value="Genomic_DNA"/>
</dbReference>
<name>A0A4S3JAK4_9EURO</name>
<sequence length="65" mass="7173">MADKEATVYIVDVGRSMGEKRHGRSVTDLEWGMQYVWDRITSTVATGRKTATVGVIGLRTDGETL</sequence>
<evidence type="ECO:0000313" key="2">
    <source>
        <dbReference type="Proteomes" id="UP000308092"/>
    </source>
</evidence>
<dbReference type="InterPro" id="IPR036465">
    <property type="entry name" value="vWFA_dom_sf"/>
</dbReference>
<dbReference type="Gene3D" id="3.40.50.410">
    <property type="entry name" value="von Willebrand factor, type A domain"/>
    <property type="match status" value="1"/>
</dbReference>
<dbReference type="STRING" id="1220188.A0A4S3JAK4"/>
<evidence type="ECO:0008006" key="3">
    <source>
        <dbReference type="Google" id="ProtNLM"/>
    </source>
</evidence>
<proteinExistence type="predicted"/>
<dbReference type="SUPFAM" id="SSF53300">
    <property type="entry name" value="vWA-like"/>
    <property type="match status" value="1"/>
</dbReference>
<organism evidence="1 2">
    <name type="scientific">Aspergillus tanneri</name>
    <dbReference type="NCBI Taxonomy" id="1220188"/>
    <lineage>
        <taxon>Eukaryota</taxon>
        <taxon>Fungi</taxon>
        <taxon>Dikarya</taxon>
        <taxon>Ascomycota</taxon>
        <taxon>Pezizomycotina</taxon>
        <taxon>Eurotiomycetes</taxon>
        <taxon>Eurotiomycetidae</taxon>
        <taxon>Eurotiales</taxon>
        <taxon>Aspergillaceae</taxon>
        <taxon>Aspergillus</taxon>
        <taxon>Aspergillus subgen. Circumdati</taxon>
    </lineage>
</organism>
<dbReference type="VEuPathDB" id="FungiDB:EYZ11_009232"/>